<dbReference type="Pfam" id="PF15254">
    <property type="entry name" value="CCDC14"/>
    <property type="match status" value="4"/>
</dbReference>
<feature type="coiled-coil region" evidence="1">
    <location>
        <begin position="425"/>
        <end position="492"/>
    </location>
</feature>
<feature type="region of interest" description="Disordered" evidence="2">
    <location>
        <begin position="269"/>
        <end position="298"/>
    </location>
</feature>
<sequence length="826" mass="90766">MTSTKYSNLYCRVTGRPPHPEPSYSLYSTDSEDQVTTINKGLDRCAALLSDLLQAEETDPKRKSRISTVSPFKNKSSVGKNETVRKKIGKKANTIARVTKRPAVVQKTILPSRAYTGFKRQPRVHGVQQPPADVIGLDSNPGGTSVTQVECVQPRSFPQGSGLPFTEPQPSTVFNCRLTTSTPALSPHRPPSAHSQASVRGADGETRHFAQQFSAAAPATSTRRGASSATISPTQYTAPFTVAPAVQLQPTVSTPGQFKPVENAPQVCSGVQSSALQSHSGPQIRSSPPASTRLPTSAPLPQHILPCDQDQQLSSGECVLSSSEESGDCMSEEDRVDTMPVRDTNCQTSVDMRPGILKNKRISGSPEKTARKVLTVKYLLGELKMLVANQDSEAVRLISEVEQSISLLPAMVGSTNIQAELALALQPLRSENVQLRRRLRILNQQLQERERAERQARSVDCNLEVVSLQSLNLNLQTQIKERDKQLDNLQITFSKRISRNSVRLWRAEKTTCNRRKSSTNVSEALTEMRNCQSKLEDCEMEKTELTHSLQQRETEITKLQDIIRNLQKNPILCHPSQTDVSRGSAPAAQLTKSVLDQYENQQRESTLASRITDSVKTYLQTLEDSGHSSPPHPAPPQSGQWKRRQENTPESLDLHTPLKNAKVRGVSQDVEQNETTFVSLPETAGLPPAAVPQKHSADNNHAGMKYLGLAFNKLAISNGLPSLTDVPGTEFLRPDAVSLQPSEAADQSQHARRRLHMGNSLVYTGRPSAYENSFLSCDVKSLASDCSVNSWSTFNTRDEQQFRNGLAALDASIASLQRTLKADLKR</sequence>
<comment type="caution">
    <text evidence="3">The sequence shown here is derived from an EMBL/GenBank/DDBJ whole genome shotgun (WGS) entry which is preliminary data.</text>
</comment>
<evidence type="ECO:0000313" key="3">
    <source>
        <dbReference type="EMBL" id="TSK62671.1"/>
    </source>
</evidence>
<keyword evidence="4" id="KW-1185">Reference proteome</keyword>
<evidence type="ECO:0000313" key="4">
    <source>
        <dbReference type="Proteomes" id="UP000319801"/>
    </source>
</evidence>
<dbReference type="Proteomes" id="UP000319801">
    <property type="component" value="Unassembled WGS sequence"/>
</dbReference>
<feature type="compositionally biased region" description="Polar residues" evidence="2">
    <location>
        <begin position="66"/>
        <end position="80"/>
    </location>
</feature>
<dbReference type="AlphaFoldDB" id="A0A556TTJ7"/>
<dbReference type="OrthoDB" id="10014807at2759"/>
<reference evidence="3 4" key="1">
    <citation type="journal article" date="2019" name="Genome Biol. Evol.">
        <title>Whole-Genome Sequencing of the Giant Devil Catfish, Bagarius yarrelli.</title>
        <authorList>
            <person name="Jiang W."/>
            <person name="Lv Y."/>
            <person name="Cheng L."/>
            <person name="Yang K."/>
            <person name="Chao B."/>
            <person name="Wang X."/>
            <person name="Li Y."/>
            <person name="Pan X."/>
            <person name="You X."/>
            <person name="Zhang Y."/>
            <person name="Yang J."/>
            <person name="Li J."/>
            <person name="Zhang X."/>
            <person name="Liu S."/>
            <person name="Sun C."/>
            <person name="Yang J."/>
            <person name="Shi Q."/>
        </authorList>
    </citation>
    <scope>NUCLEOTIDE SEQUENCE [LARGE SCALE GENOMIC DNA]</scope>
    <source>
        <strain evidence="3">JWS20170419001</strain>
        <tissue evidence="3">Muscle</tissue>
    </source>
</reference>
<organism evidence="3 4">
    <name type="scientific">Bagarius yarrelli</name>
    <name type="common">Goonch</name>
    <name type="synonym">Bagrus yarrelli</name>
    <dbReference type="NCBI Taxonomy" id="175774"/>
    <lineage>
        <taxon>Eukaryota</taxon>
        <taxon>Metazoa</taxon>
        <taxon>Chordata</taxon>
        <taxon>Craniata</taxon>
        <taxon>Vertebrata</taxon>
        <taxon>Euteleostomi</taxon>
        <taxon>Actinopterygii</taxon>
        <taxon>Neopterygii</taxon>
        <taxon>Teleostei</taxon>
        <taxon>Ostariophysi</taxon>
        <taxon>Siluriformes</taxon>
        <taxon>Sisoridae</taxon>
        <taxon>Sisorinae</taxon>
        <taxon>Bagarius</taxon>
    </lineage>
</organism>
<dbReference type="GO" id="GO:0034451">
    <property type="term" value="C:centriolar satellite"/>
    <property type="evidence" value="ECO:0007669"/>
    <property type="project" value="TreeGrafter"/>
</dbReference>
<dbReference type="EMBL" id="VCAZ01000017">
    <property type="protein sequence ID" value="TSK62671.1"/>
    <property type="molecule type" value="Genomic_DNA"/>
</dbReference>
<evidence type="ECO:0000256" key="1">
    <source>
        <dbReference type="SAM" id="Coils"/>
    </source>
</evidence>
<feature type="compositionally biased region" description="Polar residues" evidence="2">
    <location>
        <begin position="269"/>
        <end position="295"/>
    </location>
</feature>
<feature type="coiled-coil region" evidence="1">
    <location>
        <begin position="521"/>
        <end position="569"/>
    </location>
</feature>
<feature type="region of interest" description="Disordered" evidence="2">
    <location>
        <begin position="180"/>
        <end position="205"/>
    </location>
</feature>
<proteinExistence type="predicted"/>
<feature type="region of interest" description="Disordered" evidence="2">
    <location>
        <begin position="56"/>
        <end position="80"/>
    </location>
</feature>
<evidence type="ECO:0000256" key="2">
    <source>
        <dbReference type="SAM" id="MobiDB-lite"/>
    </source>
</evidence>
<dbReference type="PANTHER" id="PTHR22367">
    <property type="entry name" value="COILED-COIL DOMAIN-CONTAINING PROTEIN 14"/>
    <property type="match status" value="1"/>
</dbReference>
<dbReference type="InterPro" id="IPR029343">
    <property type="entry name" value="CCDC14"/>
</dbReference>
<name>A0A556TTJ7_BAGYA</name>
<dbReference type="GO" id="GO:0071539">
    <property type="term" value="P:protein localization to centrosome"/>
    <property type="evidence" value="ECO:0007669"/>
    <property type="project" value="TreeGrafter"/>
</dbReference>
<protein>
    <submittedName>
        <fullName evidence="3">Coiled-coil domain-containing protein 14</fullName>
    </submittedName>
</protein>
<accession>A0A556TTJ7</accession>
<keyword evidence="1" id="KW-0175">Coiled coil</keyword>
<gene>
    <name evidence="3" type="ORF">Baya_4799</name>
</gene>
<feature type="region of interest" description="Disordered" evidence="2">
    <location>
        <begin position="622"/>
        <end position="663"/>
    </location>
</feature>
<dbReference type="PANTHER" id="PTHR22367:SF2">
    <property type="entry name" value="COILED-COIL DOMAIN-CONTAINING PROTEIN 14"/>
    <property type="match status" value="1"/>
</dbReference>